<dbReference type="Proteomes" id="UP000187429">
    <property type="component" value="Unassembled WGS sequence"/>
</dbReference>
<dbReference type="Pfam" id="PF00270">
    <property type="entry name" value="DEAD"/>
    <property type="match status" value="1"/>
</dbReference>
<dbReference type="OrthoDB" id="193716at2759"/>
<evidence type="ECO:0000256" key="6">
    <source>
        <dbReference type="SAM" id="MobiDB-lite"/>
    </source>
</evidence>
<sequence length="513" mass="57062">MGILVVLPTRELAAQCYSIACELAKSHDLGVNYLIGGSDYSKQNHSLASKRHDIVICTPGRLLYALEKNFLLRISLPFTKTLILDEFDFMLKPEFKSDILQIVGMLPKNRQNVLVSATTSPQILRESSEIFGPGNNYLTISAYEDEKPKTNLSVKHSYIPISWSLHFPALFVIINRYLHNSSRETANVQHGSKILIFLPTVAAAEVYGSFLSGLFSDYGTSDETKSLENGITDIKNANPNDSGLFSHSGSDGLNTGIPVCILHGKLNQQARDEVSSRFRDFNSSNNKSIIMVTTDVSSRGMDYPDVNLVIQIGIPNDASQYLHRIGRTARAGKSGECITLTSSFESRFLAEASAYIGESSKIRLNSSYNSEFAITLSRALKHGYRNAELEVFNSRNNSAGGNTDNSQTILSKSKSNQDLGVNPINLNNRADSDKPTWSELAQYMTDYVYKFENAKTKIPISDIKSMYTSLLTHYSPLSNKYSFDPSKAQSDLESMMKRIGVYNVPENYSRFKN</sequence>
<gene>
    <name evidence="9" type="ORF">AYI69_g11138</name>
</gene>
<dbReference type="InterPro" id="IPR001650">
    <property type="entry name" value="Helicase_C-like"/>
</dbReference>
<dbReference type="CDD" id="cd18787">
    <property type="entry name" value="SF2_C_DEAD"/>
    <property type="match status" value="1"/>
</dbReference>
<comment type="domain">
    <text evidence="5">The Q motif is unique to and characteristic of the DEAD box family of RNA helicases and controls ATP binding and hydrolysis.</text>
</comment>
<dbReference type="InterPro" id="IPR014001">
    <property type="entry name" value="Helicase_ATP-bd"/>
</dbReference>
<feature type="region of interest" description="Disordered" evidence="6">
    <location>
        <begin position="394"/>
        <end position="416"/>
    </location>
</feature>
<dbReference type="EC" id="3.6.4.13" evidence="5"/>
<dbReference type="GO" id="GO:0005524">
    <property type="term" value="F:ATP binding"/>
    <property type="evidence" value="ECO:0007669"/>
    <property type="project" value="UniProtKB-UniRule"/>
</dbReference>
<accession>A0A1R1X0V8</accession>
<comment type="similarity">
    <text evidence="5">Belongs to the DEAD box helicase family.</text>
</comment>
<dbReference type="PANTHER" id="PTHR24031">
    <property type="entry name" value="RNA HELICASE"/>
    <property type="match status" value="1"/>
</dbReference>
<dbReference type="SMART" id="SM00487">
    <property type="entry name" value="DEXDc"/>
    <property type="match status" value="1"/>
</dbReference>
<dbReference type="InterPro" id="IPR027417">
    <property type="entry name" value="P-loop_NTPase"/>
</dbReference>
<dbReference type="InterPro" id="IPR011545">
    <property type="entry name" value="DEAD/DEAH_box_helicase_dom"/>
</dbReference>
<feature type="domain" description="Helicase ATP-binding" evidence="7">
    <location>
        <begin position="1"/>
        <end position="137"/>
    </location>
</feature>
<organism evidence="9 10">
    <name type="scientific">Smittium culicis</name>
    <dbReference type="NCBI Taxonomy" id="133412"/>
    <lineage>
        <taxon>Eukaryota</taxon>
        <taxon>Fungi</taxon>
        <taxon>Fungi incertae sedis</taxon>
        <taxon>Zoopagomycota</taxon>
        <taxon>Kickxellomycotina</taxon>
        <taxon>Harpellomycetes</taxon>
        <taxon>Harpellales</taxon>
        <taxon>Legeriomycetaceae</taxon>
        <taxon>Smittium</taxon>
    </lineage>
</organism>
<evidence type="ECO:0000259" key="7">
    <source>
        <dbReference type="PROSITE" id="PS51192"/>
    </source>
</evidence>
<name>A0A1R1X0V8_9FUNG</name>
<protein>
    <recommendedName>
        <fullName evidence="5">ATP-dependent RNA helicase</fullName>
        <ecNumber evidence="5">3.6.4.13</ecNumber>
    </recommendedName>
</protein>
<evidence type="ECO:0000313" key="9">
    <source>
        <dbReference type="EMBL" id="OMJ08262.1"/>
    </source>
</evidence>
<keyword evidence="1 5" id="KW-0547">Nucleotide-binding</keyword>
<evidence type="ECO:0000259" key="8">
    <source>
        <dbReference type="PROSITE" id="PS51194"/>
    </source>
</evidence>
<dbReference type="SUPFAM" id="SSF52540">
    <property type="entry name" value="P-loop containing nucleoside triphosphate hydrolases"/>
    <property type="match status" value="1"/>
</dbReference>
<keyword evidence="3 5" id="KW-0067">ATP-binding</keyword>
<keyword evidence="10" id="KW-1185">Reference proteome</keyword>
<evidence type="ECO:0000256" key="3">
    <source>
        <dbReference type="ARBA" id="ARBA00022840"/>
    </source>
</evidence>
<keyword evidence="2 5" id="KW-0378">Hydrolase</keyword>
<dbReference type="AlphaFoldDB" id="A0A1R1X0V8"/>
<dbReference type="GO" id="GO:0016787">
    <property type="term" value="F:hydrolase activity"/>
    <property type="evidence" value="ECO:0007669"/>
    <property type="project" value="UniProtKB-KW"/>
</dbReference>
<dbReference type="SMART" id="SM00490">
    <property type="entry name" value="HELICc"/>
    <property type="match status" value="1"/>
</dbReference>
<dbReference type="GO" id="GO:0003723">
    <property type="term" value="F:RNA binding"/>
    <property type="evidence" value="ECO:0007669"/>
    <property type="project" value="UniProtKB-UniRule"/>
</dbReference>
<keyword evidence="4 5" id="KW-0694">RNA-binding</keyword>
<reference evidence="10" key="1">
    <citation type="submission" date="2017-01" db="EMBL/GenBank/DDBJ databases">
        <authorList>
            <person name="Wang Y."/>
            <person name="White M."/>
            <person name="Kvist S."/>
            <person name="Moncalvo J.-M."/>
        </authorList>
    </citation>
    <scope>NUCLEOTIDE SEQUENCE [LARGE SCALE GENOMIC DNA]</scope>
    <source>
        <strain evidence="10">ID-206-W2</strain>
    </source>
</reference>
<comment type="catalytic activity">
    <reaction evidence="5">
        <text>ATP + H2O = ADP + phosphate + H(+)</text>
        <dbReference type="Rhea" id="RHEA:13065"/>
        <dbReference type="ChEBI" id="CHEBI:15377"/>
        <dbReference type="ChEBI" id="CHEBI:15378"/>
        <dbReference type="ChEBI" id="CHEBI:30616"/>
        <dbReference type="ChEBI" id="CHEBI:43474"/>
        <dbReference type="ChEBI" id="CHEBI:456216"/>
        <dbReference type="EC" id="3.6.4.13"/>
    </reaction>
</comment>
<evidence type="ECO:0000256" key="5">
    <source>
        <dbReference type="RuleBase" id="RU365068"/>
    </source>
</evidence>
<proteinExistence type="inferred from homology"/>
<comment type="caution">
    <text evidence="9">The sequence shown here is derived from an EMBL/GenBank/DDBJ whole genome shotgun (WGS) entry which is preliminary data.</text>
</comment>
<evidence type="ECO:0000256" key="2">
    <source>
        <dbReference type="ARBA" id="ARBA00022801"/>
    </source>
</evidence>
<evidence type="ECO:0000256" key="1">
    <source>
        <dbReference type="ARBA" id="ARBA00022741"/>
    </source>
</evidence>
<dbReference type="Pfam" id="PF00271">
    <property type="entry name" value="Helicase_C"/>
    <property type="match status" value="1"/>
</dbReference>
<dbReference type="Gene3D" id="3.40.50.300">
    <property type="entry name" value="P-loop containing nucleotide triphosphate hydrolases"/>
    <property type="match status" value="2"/>
</dbReference>
<keyword evidence="5 9" id="KW-0347">Helicase</keyword>
<feature type="domain" description="Helicase C-terminal" evidence="8">
    <location>
        <begin position="173"/>
        <end position="375"/>
    </location>
</feature>
<dbReference type="GO" id="GO:0003724">
    <property type="term" value="F:RNA helicase activity"/>
    <property type="evidence" value="ECO:0007669"/>
    <property type="project" value="UniProtKB-EC"/>
</dbReference>
<comment type="function">
    <text evidence="5">RNA helicase.</text>
</comment>
<dbReference type="EMBL" id="LSSM01007439">
    <property type="protein sequence ID" value="OMJ08262.1"/>
    <property type="molecule type" value="Genomic_DNA"/>
</dbReference>
<evidence type="ECO:0000313" key="10">
    <source>
        <dbReference type="Proteomes" id="UP000187429"/>
    </source>
</evidence>
<evidence type="ECO:0000256" key="4">
    <source>
        <dbReference type="ARBA" id="ARBA00022884"/>
    </source>
</evidence>
<dbReference type="PROSITE" id="PS51192">
    <property type="entry name" value="HELICASE_ATP_BIND_1"/>
    <property type="match status" value="1"/>
</dbReference>
<dbReference type="PROSITE" id="PS51194">
    <property type="entry name" value="HELICASE_CTER"/>
    <property type="match status" value="1"/>
</dbReference>